<dbReference type="Proteomes" id="UP000609802">
    <property type="component" value="Unassembled WGS sequence"/>
</dbReference>
<dbReference type="EMBL" id="BNCH01000002">
    <property type="protein sequence ID" value="GHE93501.1"/>
    <property type="molecule type" value="Genomic_DNA"/>
</dbReference>
<evidence type="ECO:0000256" key="1">
    <source>
        <dbReference type="SAM" id="SignalP"/>
    </source>
</evidence>
<name>A0ABQ3IWN1_9RHOB</name>
<evidence type="ECO:0000313" key="3">
    <source>
        <dbReference type="Proteomes" id="UP000609802"/>
    </source>
</evidence>
<feature type="signal peptide" evidence="1">
    <location>
        <begin position="1"/>
        <end position="21"/>
    </location>
</feature>
<protein>
    <recommendedName>
        <fullName evidence="4">DUF3299 domain-containing protein</fullName>
    </recommendedName>
</protein>
<gene>
    <name evidence="2" type="ORF">GCM10016455_12100</name>
</gene>
<reference evidence="3" key="1">
    <citation type="journal article" date="2019" name="Int. J. Syst. Evol. Microbiol.">
        <title>The Global Catalogue of Microorganisms (GCM) 10K type strain sequencing project: providing services to taxonomists for standard genome sequencing and annotation.</title>
        <authorList>
            <consortium name="The Broad Institute Genomics Platform"/>
            <consortium name="The Broad Institute Genome Sequencing Center for Infectious Disease"/>
            <person name="Wu L."/>
            <person name="Ma J."/>
        </authorList>
    </citation>
    <scope>NUCLEOTIDE SEQUENCE [LARGE SCALE GENOMIC DNA]</scope>
    <source>
        <strain evidence="3">KCTC 42443</strain>
    </source>
</reference>
<organism evidence="2 3">
    <name type="scientific">Aliiroseovarius zhejiangensis</name>
    <dbReference type="NCBI Taxonomy" id="1632025"/>
    <lineage>
        <taxon>Bacteria</taxon>
        <taxon>Pseudomonadati</taxon>
        <taxon>Pseudomonadota</taxon>
        <taxon>Alphaproteobacteria</taxon>
        <taxon>Rhodobacterales</taxon>
        <taxon>Paracoccaceae</taxon>
        <taxon>Aliiroseovarius</taxon>
    </lineage>
</organism>
<evidence type="ECO:0000313" key="2">
    <source>
        <dbReference type="EMBL" id="GHE93501.1"/>
    </source>
</evidence>
<keyword evidence="3" id="KW-1185">Reference proteome</keyword>
<sequence length="150" mass="16130">MKTSSLAFAAVLGTQIAPAFATTSNAQQEDVWQLLSQIEVQEVISGDTYRVDKSWPDGIPATPRMVEITGFAVPLYPGDEVRELLLSSDTGFCPLCGSPDHGATLQVTLDEPLTGFEEGSRISVQGTLARVTDTETWQAARMTGAKVVRN</sequence>
<accession>A0ABQ3IWN1</accession>
<dbReference type="Gene3D" id="2.40.50.870">
    <property type="entry name" value="Protein of unknown function (DUF3299)"/>
    <property type="match status" value="1"/>
</dbReference>
<evidence type="ECO:0008006" key="4">
    <source>
        <dbReference type="Google" id="ProtNLM"/>
    </source>
</evidence>
<keyword evidence="1" id="KW-0732">Signal</keyword>
<comment type="caution">
    <text evidence="2">The sequence shown here is derived from an EMBL/GenBank/DDBJ whole genome shotgun (WGS) entry which is preliminary data.</text>
</comment>
<feature type="chain" id="PRO_5045866396" description="DUF3299 domain-containing protein" evidence="1">
    <location>
        <begin position="22"/>
        <end position="150"/>
    </location>
</feature>
<dbReference type="RefSeq" id="WP_191285587.1">
    <property type="nucleotide sequence ID" value="NZ_BNCH01000002.1"/>
</dbReference>
<proteinExistence type="predicted"/>